<evidence type="ECO:0000256" key="1">
    <source>
        <dbReference type="SAM" id="SignalP"/>
    </source>
</evidence>
<proteinExistence type="predicted"/>
<dbReference type="InterPro" id="IPR049366">
    <property type="entry name" value="RGL11_C"/>
</dbReference>
<comment type="caution">
    <text evidence="3">The sequence shown here is derived from an EMBL/GenBank/DDBJ whole genome shotgun (WGS) entry which is preliminary data.</text>
</comment>
<keyword evidence="4" id="KW-1185">Reference proteome</keyword>
<feature type="chain" id="PRO_5037135367" description="Rhamnogalacturonan lyase family 11 C-terminal domain-containing protein" evidence="1">
    <location>
        <begin position="36"/>
        <end position="209"/>
    </location>
</feature>
<feature type="signal peptide" evidence="1">
    <location>
        <begin position="1"/>
        <end position="35"/>
    </location>
</feature>
<dbReference type="PANTHER" id="PTHR43118:SF1">
    <property type="entry name" value="RHAMNOGALACTURONAN LYASE (EUROFUNG)"/>
    <property type="match status" value="1"/>
</dbReference>
<evidence type="ECO:0000313" key="4">
    <source>
        <dbReference type="Proteomes" id="UP000614047"/>
    </source>
</evidence>
<keyword evidence="1" id="KW-0732">Signal</keyword>
<evidence type="ECO:0000259" key="2">
    <source>
        <dbReference type="Pfam" id="PF21348"/>
    </source>
</evidence>
<dbReference type="EMBL" id="JADOUA010000001">
    <property type="protein sequence ID" value="MBG6093612.1"/>
    <property type="molecule type" value="Genomic_DNA"/>
</dbReference>
<dbReference type="InterPro" id="IPR034641">
    <property type="entry name" value="RGL11"/>
</dbReference>
<reference evidence="3" key="1">
    <citation type="submission" date="2020-11" db="EMBL/GenBank/DDBJ databases">
        <title>Sequencing the genomes of 1000 actinobacteria strains.</title>
        <authorList>
            <person name="Klenk H.-P."/>
        </authorList>
    </citation>
    <scope>NUCLEOTIDE SEQUENCE</scope>
    <source>
        <strain evidence="3">DSM 43175</strain>
    </source>
</reference>
<dbReference type="RefSeq" id="WP_420535436.1">
    <property type="nucleotide sequence ID" value="NZ_BAABES010000003.1"/>
</dbReference>
<feature type="domain" description="Rhamnogalacturonan lyase family 11 C-terminal" evidence="2">
    <location>
        <begin position="53"/>
        <end position="204"/>
    </location>
</feature>
<dbReference type="PANTHER" id="PTHR43118">
    <property type="entry name" value="RHAMNOGALACTURONAN LYASE (EUROFUNG)"/>
    <property type="match status" value="1"/>
</dbReference>
<dbReference type="Pfam" id="PF21348">
    <property type="entry name" value="RGL11_C"/>
    <property type="match status" value="1"/>
</dbReference>
<gene>
    <name evidence="3" type="ORF">IW256_007725</name>
</gene>
<protein>
    <recommendedName>
        <fullName evidence="2">Rhamnogalacturonan lyase family 11 C-terminal domain-containing protein</fullName>
    </recommendedName>
</protein>
<evidence type="ECO:0000313" key="3">
    <source>
        <dbReference type="EMBL" id="MBG6093612.1"/>
    </source>
</evidence>
<dbReference type="AlphaFoldDB" id="A0A931DTG6"/>
<name>A0A931DTG6_9ACTN</name>
<sequence>MRTSPTGGRGRRRVAYRRRPSFAPVTLVAAAGAVAATLPGAAGPPALGPDGRIGAEFWSASDGNLRSVTGNVAGRKPSSMNFLAWWDADPVRELLDGTRIDKYGPDGDTRLLTGSGVASNNGTKATPALSGDLFGDWREEVIWRTSDNTRLRIHTTRDVTDRKIYTLQHDTQYRVALAWQNTAYNQPPHPSFFIGDRMPTPPQPSIYVR</sequence>
<dbReference type="Proteomes" id="UP000614047">
    <property type="component" value="Unassembled WGS sequence"/>
</dbReference>
<accession>A0A931DTG6</accession>
<organism evidence="3 4">
    <name type="scientific">Actinomadura viridis</name>
    <dbReference type="NCBI Taxonomy" id="58110"/>
    <lineage>
        <taxon>Bacteria</taxon>
        <taxon>Bacillati</taxon>
        <taxon>Actinomycetota</taxon>
        <taxon>Actinomycetes</taxon>
        <taxon>Streptosporangiales</taxon>
        <taxon>Thermomonosporaceae</taxon>
        <taxon>Actinomadura</taxon>
    </lineage>
</organism>